<dbReference type="EnsemblMetazoa" id="RPRC015006-RA">
    <property type="protein sequence ID" value="RPRC015006-PA"/>
    <property type="gene ID" value="RPRC015006"/>
</dbReference>
<protein>
    <submittedName>
        <fullName evidence="1">Uncharacterized protein</fullName>
    </submittedName>
</protein>
<accession>T1IFD7</accession>
<evidence type="ECO:0000313" key="2">
    <source>
        <dbReference type="Proteomes" id="UP000015103"/>
    </source>
</evidence>
<organism evidence="1 2">
    <name type="scientific">Rhodnius prolixus</name>
    <name type="common">Triatomid bug</name>
    <dbReference type="NCBI Taxonomy" id="13249"/>
    <lineage>
        <taxon>Eukaryota</taxon>
        <taxon>Metazoa</taxon>
        <taxon>Ecdysozoa</taxon>
        <taxon>Arthropoda</taxon>
        <taxon>Hexapoda</taxon>
        <taxon>Insecta</taxon>
        <taxon>Pterygota</taxon>
        <taxon>Neoptera</taxon>
        <taxon>Paraneoptera</taxon>
        <taxon>Hemiptera</taxon>
        <taxon>Heteroptera</taxon>
        <taxon>Panheteroptera</taxon>
        <taxon>Cimicomorpha</taxon>
        <taxon>Reduviidae</taxon>
        <taxon>Triatominae</taxon>
        <taxon>Rhodnius</taxon>
    </lineage>
</organism>
<keyword evidence="2" id="KW-1185">Reference proteome</keyword>
<dbReference type="AlphaFoldDB" id="T1IFD7"/>
<sequence length="76" mass="8821">MKKLWMSLNLIIILLLISSSVIGQEQKSGPVKEVKEKVVKRRYGVFNQLHIIDVPTKPCPENERRDIFGKCRPIFN</sequence>
<proteinExistence type="predicted"/>
<dbReference type="Proteomes" id="UP000015103">
    <property type="component" value="Unassembled WGS sequence"/>
</dbReference>
<evidence type="ECO:0000313" key="1">
    <source>
        <dbReference type="EnsemblMetazoa" id="RPRC015006-PA"/>
    </source>
</evidence>
<dbReference type="EMBL" id="ACPB03006028">
    <property type="status" value="NOT_ANNOTATED_CDS"/>
    <property type="molecule type" value="Genomic_DNA"/>
</dbReference>
<dbReference type="InParanoid" id="T1IFD7"/>
<name>T1IFD7_RHOPR</name>
<dbReference type="VEuPathDB" id="VectorBase:RPRC015006"/>
<dbReference type="HOGENOM" id="CLU_2657559_0_0_1"/>
<reference evidence="1" key="1">
    <citation type="submission" date="2015-05" db="UniProtKB">
        <authorList>
            <consortium name="EnsemblMetazoa"/>
        </authorList>
    </citation>
    <scope>IDENTIFICATION</scope>
</reference>